<reference evidence="12 13" key="1">
    <citation type="submission" date="2018-04" db="EMBL/GenBank/DDBJ databases">
        <title>Genomic Encyclopedia of Type Strains, Phase IV (KMG-IV): sequencing the most valuable type-strain genomes for metagenomic binning, comparative biology and taxonomic classification.</title>
        <authorList>
            <person name="Goeker M."/>
        </authorList>
    </citation>
    <scope>NUCLEOTIDE SEQUENCE [LARGE SCALE GENOMIC DNA]</scope>
    <source>
        <strain evidence="12 13">DSM 14823</strain>
    </source>
</reference>
<dbReference type="Gene3D" id="3.90.1860.10">
    <property type="entry name" value="tRNA-splicing ligase RtcB"/>
    <property type="match status" value="1"/>
</dbReference>
<evidence type="ECO:0000256" key="8">
    <source>
        <dbReference type="ARBA" id="ARBA00047746"/>
    </source>
</evidence>
<feature type="binding site" evidence="11">
    <location>
        <position position="225"/>
    </location>
    <ligand>
        <name>Mn(2+)</name>
        <dbReference type="ChEBI" id="CHEBI:29035"/>
        <label>2</label>
    </ligand>
</feature>
<dbReference type="GO" id="GO:0046872">
    <property type="term" value="F:metal ion binding"/>
    <property type="evidence" value="ECO:0007669"/>
    <property type="project" value="UniProtKB-KW"/>
</dbReference>
<evidence type="ECO:0000256" key="9">
    <source>
        <dbReference type="PIRSR" id="PIRSR601233-1"/>
    </source>
</evidence>
<proteinExistence type="predicted"/>
<comment type="catalytic activity">
    <reaction evidence="8">
        <text>a 3'-end 3'-phospho-ribonucleotide-RNA + a 5'-end dephospho-ribonucleoside-RNA + GTP = a ribonucleotidyl-ribonucleotide-RNA + GMP + diphosphate</text>
        <dbReference type="Rhea" id="RHEA:68076"/>
        <dbReference type="Rhea" id="RHEA-COMP:10463"/>
        <dbReference type="Rhea" id="RHEA-COMP:13936"/>
        <dbReference type="Rhea" id="RHEA-COMP:17355"/>
        <dbReference type="ChEBI" id="CHEBI:33019"/>
        <dbReference type="ChEBI" id="CHEBI:37565"/>
        <dbReference type="ChEBI" id="CHEBI:58115"/>
        <dbReference type="ChEBI" id="CHEBI:83062"/>
        <dbReference type="ChEBI" id="CHEBI:138284"/>
        <dbReference type="ChEBI" id="CHEBI:173118"/>
        <dbReference type="EC" id="6.5.1.8"/>
    </reaction>
</comment>
<dbReference type="AlphaFoldDB" id="A0A2U1ANU8"/>
<name>A0A2U1ANU8_9BACT</name>
<sequence length="364" mass="39451">MNTQDKIVFFHSASTWMEGRAVEQLKRAAELPGMIAAAGMPDLHPGLSAPVGAALLSEGVIYPELAGGDVGCGIALFRTGLAAGKFKAAKLERRLLAHLPETPEYEFPAQWPAWLRRDLGTAGRGNHFVELTGFEEVRDPVRAETLGIDRRNLWLLVHSGSRGHGQALLERTPKGGLVPESEPGRKYLAAHDRLLEWAKLNRRLIAAGFLAAAGGEGELVSDNCHNSILPAPAGSGWIHRKGTAATAEGAPFVIAGSRGTFSYLVEPAGEQSRNLWSAAHGAGRKWNRQGTRSRLETRFKPENLKRTRLGSVVVCSDRQLLYEEAPEAYKNIETVVDDLAAAGVIRVIGVLRPVLTWKSPKEGE</sequence>
<keyword evidence="13" id="KW-1185">Reference proteome</keyword>
<dbReference type="PANTHER" id="PTHR11118:SF1">
    <property type="entry name" value="RNA-SPLICING LIGASE RTCB HOMOLOG"/>
    <property type="match status" value="1"/>
</dbReference>
<dbReference type="GO" id="GO:0005525">
    <property type="term" value="F:GTP binding"/>
    <property type="evidence" value="ECO:0007669"/>
    <property type="project" value="UniProtKB-KW"/>
</dbReference>
<dbReference type="GO" id="GO:0006396">
    <property type="term" value="P:RNA processing"/>
    <property type="evidence" value="ECO:0007669"/>
    <property type="project" value="InterPro"/>
</dbReference>
<protein>
    <recommendedName>
        <fullName evidence="1">3'-phosphate/5'-hydroxy nucleic acid ligase</fullName>
        <ecNumber evidence="1">6.5.1.8</ecNumber>
    </recommendedName>
</protein>
<comment type="caution">
    <text evidence="12">The sequence shown here is derived from an EMBL/GenBank/DDBJ whole genome shotgun (WGS) entry which is preliminary data.</text>
</comment>
<dbReference type="Proteomes" id="UP000245959">
    <property type="component" value="Unassembled WGS sequence"/>
</dbReference>
<organism evidence="12 13">
    <name type="scientific">Victivallis vadensis</name>
    <dbReference type="NCBI Taxonomy" id="172901"/>
    <lineage>
        <taxon>Bacteria</taxon>
        <taxon>Pseudomonadati</taxon>
        <taxon>Lentisphaerota</taxon>
        <taxon>Lentisphaeria</taxon>
        <taxon>Victivallales</taxon>
        <taxon>Victivallaceae</taxon>
        <taxon>Victivallis</taxon>
    </lineage>
</organism>
<comment type="cofactor">
    <cofactor evidence="11">
        <name>Mn(2+)</name>
        <dbReference type="ChEBI" id="CHEBI:29035"/>
    </cofactor>
    <text evidence="11">Binds 2 manganese ions per subunit.</text>
</comment>
<keyword evidence="5" id="KW-0692">RNA repair</keyword>
<evidence type="ECO:0000256" key="4">
    <source>
        <dbReference type="ARBA" id="ARBA00022741"/>
    </source>
</evidence>
<dbReference type="RefSeq" id="WP_207776153.1">
    <property type="nucleotide sequence ID" value="NZ_CABMMC010000032.1"/>
</dbReference>
<dbReference type="EC" id="6.5.1.8" evidence="1"/>
<evidence type="ECO:0000313" key="13">
    <source>
        <dbReference type="Proteomes" id="UP000245959"/>
    </source>
</evidence>
<feature type="binding site" evidence="10">
    <location>
        <begin position="280"/>
        <end position="283"/>
    </location>
    <ligand>
        <name>GMP</name>
        <dbReference type="ChEBI" id="CHEBI:58115"/>
    </ligand>
</feature>
<dbReference type="NCBIfam" id="TIGR03073">
    <property type="entry name" value="release_rtcB"/>
    <property type="match status" value="1"/>
</dbReference>
<keyword evidence="4 10" id="KW-0547">Nucleotide-binding</keyword>
<gene>
    <name evidence="12" type="ORF">C8D82_12919</name>
</gene>
<dbReference type="SUPFAM" id="SSF103365">
    <property type="entry name" value="Hypothetical protein PH1602"/>
    <property type="match status" value="1"/>
</dbReference>
<dbReference type="InterPro" id="IPR036025">
    <property type="entry name" value="RtcB-like_sf"/>
</dbReference>
<evidence type="ECO:0000256" key="11">
    <source>
        <dbReference type="PIRSR" id="PIRSR601233-3"/>
    </source>
</evidence>
<evidence type="ECO:0000256" key="6">
    <source>
        <dbReference type="ARBA" id="ARBA00023134"/>
    </source>
</evidence>
<dbReference type="Pfam" id="PF01139">
    <property type="entry name" value="RtcB"/>
    <property type="match status" value="3"/>
</dbReference>
<feature type="binding site" evidence="11">
    <location>
        <position position="158"/>
    </location>
    <ligand>
        <name>Mn(2+)</name>
        <dbReference type="ChEBI" id="CHEBI:29035"/>
        <label>2</label>
    </ligand>
</feature>
<keyword evidence="6 10" id="KW-0342">GTP-binding</keyword>
<feature type="binding site" evidence="10">
    <location>
        <begin position="126"/>
        <end position="130"/>
    </location>
    <ligand>
        <name>GMP</name>
        <dbReference type="ChEBI" id="CHEBI:58115"/>
    </ligand>
</feature>
<feature type="binding site" evidence="11">
    <location>
        <position position="127"/>
    </location>
    <ligand>
        <name>Mn(2+)</name>
        <dbReference type="ChEBI" id="CHEBI:29035"/>
        <label>1</label>
    </ligand>
</feature>
<dbReference type="InterPro" id="IPR017510">
    <property type="entry name" value="RtcB2"/>
</dbReference>
<dbReference type="GO" id="GO:0003972">
    <property type="term" value="F:RNA ligase (ATP) activity"/>
    <property type="evidence" value="ECO:0007669"/>
    <property type="project" value="TreeGrafter"/>
</dbReference>
<dbReference type="GO" id="GO:0042245">
    <property type="term" value="P:RNA repair"/>
    <property type="evidence" value="ECO:0007669"/>
    <property type="project" value="UniProtKB-KW"/>
</dbReference>
<evidence type="ECO:0000256" key="5">
    <source>
        <dbReference type="ARBA" id="ARBA00022800"/>
    </source>
</evidence>
<evidence type="ECO:0000256" key="10">
    <source>
        <dbReference type="PIRSR" id="PIRSR601233-2"/>
    </source>
</evidence>
<feature type="binding site" evidence="10">
    <location>
        <position position="262"/>
    </location>
    <ligand>
        <name>GMP</name>
        <dbReference type="ChEBI" id="CHEBI:58115"/>
    </ligand>
</feature>
<evidence type="ECO:0000256" key="2">
    <source>
        <dbReference type="ARBA" id="ARBA00022598"/>
    </source>
</evidence>
<accession>A0A2U1ANU8</accession>
<feature type="active site" description="GMP-histidine intermediate" evidence="9">
    <location>
        <position position="280"/>
    </location>
</feature>
<evidence type="ECO:0000256" key="7">
    <source>
        <dbReference type="ARBA" id="ARBA00023211"/>
    </source>
</evidence>
<dbReference type="PANTHER" id="PTHR11118">
    <property type="entry name" value="RNA-SPLICING LIGASE RTCB HOMOLOG"/>
    <property type="match status" value="1"/>
</dbReference>
<keyword evidence="3 11" id="KW-0479">Metal-binding</keyword>
<keyword evidence="7 11" id="KW-0464">Manganese</keyword>
<dbReference type="GeneID" id="78296509"/>
<dbReference type="GO" id="GO:0170057">
    <property type="term" value="F:RNA ligase (GTP) activity"/>
    <property type="evidence" value="ECO:0007669"/>
    <property type="project" value="UniProtKB-EC"/>
</dbReference>
<dbReference type="NCBIfam" id="NF007153">
    <property type="entry name" value="PRK09588.1"/>
    <property type="match status" value="1"/>
</dbReference>
<feature type="binding site" evidence="10">
    <location>
        <begin position="225"/>
        <end position="226"/>
    </location>
    <ligand>
        <name>GMP</name>
        <dbReference type="ChEBI" id="CHEBI:58115"/>
    </ligand>
</feature>
<dbReference type="InterPro" id="IPR001233">
    <property type="entry name" value="RtcB"/>
</dbReference>
<keyword evidence="2" id="KW-0436">Ligase</keyword>
<evidence type="ECO:0000256" key="3">
    <source>
        <dbReference type="ARBA" id="ARBA00022723"/>
    </source>
</evidence>
<evidence type="ECO:0000313" key="12">
    <source>
        <dbReference type="EMBL" id="PVY37997.1"/>
    </source>
</evidence>
<evidence type="ECO:0000256" key="1">
    <source>
        <dbReference type="ARBA" id="ARBA00012726"/>
    </source>
</evidence>
<dbReference type="EMBL" id="QEKH01000029">
    <property type="protein sequence ID" value="PVY37997.1"/>
    <property type="molecule type" value="Genomic_DNA"/>
</dbReference>